<dbReference type="Gene3D" id="3.20.20.140">
    <property type="entry name" value="Metal-dependent hydrolases"/>
    <property type="match status" value="1"/>
</dbReference>
<keyword evidence="3" id="KW-1185">Reference proteome</keyword>
<gene>
    <name evidence="2" type="ORF">GW534_04375</name>
</gene>
<evidence type="ECO:0000313" key="3">
    <source>
        <dbReference type="Proteomes" id="UP000743899"/>
    </source>
</evidence>
<proteinExistence type="predicted"/>
<dbReference type="RefSeq" id="WP_161919846.1">
    <property type="nucleotide sequence ID" value="NZ_JAACYS010000012.1"/>
</dbReference>
<dbReference type="PANTHER" id="PTHR22642">
    <property type="entry name" value="IMIDAZOLONEPROPIONASE"/>
    <property type="match status" value="1"/>
</dbReference>
<organism evidence="2 3">
    <name type="scientific">Pallidibacillus pasinlerensis</name>
    <dbReference type="NCBI Taxonomy" id="2703818"/>
    <lineage>
        <taxon>Bacteria</taxon>
        <taxon>Bacillati</taxon>
        <taxon>Bacillota</taxon>
        <taxon>Bacilli</taxon>
        <taxon>Bacillales</taxon>
        <taxon>Bacillaceae</taxon>
        <taxon>Pallidibacillus</taxon>
    </lineage>
</organism>
<dbReference type="InterPro" id="IPR033932">
    <property type="entry name" value="YtcJ-like"/>
</dbReference>
<protein>
    <submittedName>
        <fullName evidence="2">Amidohydrolase</fullName>
    </submittedName>
</protein>
<dbReference type="CDD" id="cd01300">
    <property type="entry name" value="YtcJ_like"/>
    <property type="match status" value="1"/>
</dbReference>
<evidence type="ECO:0000313" key="2">
    <source>
        <dbReference type="EMBL" id="NCU17009.1"/>
    </source>
</evidence>
<dbReference type="Gene3D" id="2.30.40.10">
    <property type="entry name" value="Urease, subunit C, domain 1"/>
    <property type="match status" value="1"/>
</dbReference>
<dbReference type="Proteomes" id="UP000743899">
    <property type="component" value="Unassembled WGS sequence"/>
</dbReference>
<accession>A0ABX0A4X1</accession>
<dbReference type="SUPFAM" id="SSF51556">
    <property type="entry name" value="Metallo-dependent hydrolases"/>
    <property type="match status" value="1"/>
</dbReference>
<name>A0ABX0A4X1_9BACI</name>
<dbReference type="Pfam" id="PF07969">
    <property type="entry name" value="Amidohydro_3"/>
    <property type="match status" value="1"/>
</dbReference>
<comment type="caution">
    <text evidence="2">The sequence shown here is derived from an EMBL/GenBank/DDBJ whole genome shotgun (WGS) entry which is preliminary data.</text>
</comment>
<sequence length="531" mass="59253">MATLWINGNIYTMAGVGEKVEAVLTVGGKIRSVGSLADLTIQFGPMIDKEIDLQGATMFPGFVDSHMHLIGFGESQLRLNLSDMKSKEEMLQAVQKKAAELEEGEWLIGEGWNENLWERPSTITKDELDAIVPYHPVLLKRVCRHVTVVNSKALQIAGIHEDAANPQGGVIERNVDGTLTGILKDNAQELINRALPPYTVERLKRCLKKGIDSCYALGLTGAHTEDLNYYGSFTNTYKAFKEVIEEDMHLFRAHLLIHHDVIDEWKEAGFRYLAGSEFVEFGPMKIFVDGSLGGRTALLSFPYADDPSTRGVNVHSYEQLQQLVKMARDLEIPIATHTIGDLAFEWVLDAIEKYPLETMGHDRLIHTQLLRKDLVKRAKQLPVIFDIQPRFLASDFPWVLERIGDGPIDYLYAWKSLLNEGIPLAGGSDAPIEPADPLLGVHAAVSRTRPDDPEKVVYGEEEKLSMFEAVSLFTTGSAHAGLHADKRGKICEGFDADFTVFDKDLFKIHPDELLDTNVIMTVIDGKIVFQK</sequence>
<dbReference type="Gene3D" id="3.10.310.70">
    <property type="match status" value="1"/>
</dbReference>
<dbReference type="InterPro" id="IPR032466">
    <property type="entry name" value="Metal_Hydrolase"/>
</dbReference>
<feature type="domain" description="Amidohydrolase 3" evidence="1">
    <location>
        <begin position="49"/>
        <end position="529"/>
    </location>
</feature>
<evidence type="ECO:0000259" key="1">
    <source>
        <dbReference type="Pfam" id="PF07969"/>
    </source>
</evidence>
<dbReference type="InterPro" id="IPR011059">
    <property type="entry name" value="Metal-dep_hydrolase_composite"/>
</dbReference>
<reference evidence="2 3" key="1">
    <citation type="submission" date="2020-01" db="EMBL/GenBank/DDBJ databases">
        <title>A novel Bacillus sp. from Pasinler.</title>
        <authorList>
            <person name="Adiguzel A."/>
            <person name="Ay H."/>
            <person name="Baltaci M.O."/>
        </authorList>
    </citation>
    <scope>NUCLEOTIDE SEQUENCE [LARGE SCALE GENOMIC DNA]</scope>
    <source>
        <strain evidence="2 3">P1</strain>
    </source>
</reference>
<dbReference type="SUPFAM" id="SSF51338">
    <property type="entry name" value="Composite domain of metallo-dependent hydrolases"/>
    <property type="match status" value="1"/>
</dbReference>
<dbReference type="PANTHER" id="PTHR22642:SF2">
    <property type="entry name" value="PROTEIN LONG AFTER FAR-RED 3"/>
    <property type="match status" value="1"/>
</dbReference>
<dbReference type="EMBL" id="JAACYS010000012">
    <property type="protein sequence ID" value="NCU17009.1"/>
    <property type="molecule type" value="Genomic_DNA"/>
</dbReference>
<dbReference type="InterPro" id="IPR013108">
    <property type="entry name" value="Amidohydro_3"/>
</dbReference>